<dbReference type="GO" id="GO:0046872">
    <property type="term" value="F:metal ion binding"/>
    <property type="evidence" value="ECO:0007669"/>
    <property type="project" value="UniProtKB-KW"/>
</dbReference>
<dbReference type="Gene3D" id="3.20.20.70">
    <property type="entry name" value="Aldolase class I"/>
    <property type="match status" value="1"/>
</dbReference>
<keyword evidence="2" id="KW-0949">S-adenosyl-L-methionine</keyword>
<dbReference type="EMBL" id="LAZR01006945">
    <property type="protein sequence ID" value="KKM88544.1"/>
    <property type="molecule type" value="Genomic_DNA"/>
</dbReference>
<proteinExistence type="inferred from homology"/>
<keyword evidence="6" id="KW-0411">Iron-sulfur</keyword>
<keyword evidence="1" id="KW-0004">4Fe-4S</keyword>
<keyword evidence="5" id="KW-0408">Iron</keyword>
<evidence type="ECO:0000256" key="5">
    <source>
        <dbReference type="ARBA" id="ARBA00023004"/>
    </source>
</evidence>
<dbReference type="GO" id="GO:0016829">
    <property type="term" value="F:lyase activity"/>
    <property type="evidence" value="ECO:0007669"/>
    <property type="project" value="UniProtKB-KW"/>
</dbReference>
<gene>
    <name evidence="9" type="ORF">LCGC14_1257630</name>
</gene>
<evidence type="ECO:0000256" key="6">
    <source>
        <dbReference type="ARBA" id="ARBA00023014"/>
    </source>
</evidence>
<feature type="domain" description="Radical SAM core" evidence="8">
    <location>
        <begin position="41"/>
        <end position="268"/>
    </location>
</feature>
<dbReference type="PROSITE" id="PS51918">
    <property type="entry name" value="RADICAL_SAM"/>
    <property type="match status" value="1"/>
</dbReference>
<dbReference type="Pfam" id="PF04055">
    <property type="entry name" value="Radical_SAM"/>
    <property type="match status" value="1"/>
</dbReference>
<comment type="caution">
    <text evidence="9">The sequence shown here is derived from an EMBL/GenBank/DDBJ whole genome shotgun (WGS) entry which is preliminary data.</text>
</comment>
<dbReference type="InterPro" id="IPR013785">
    <property type="entry name" value="Aldolase_TIM"/>
</dbReference>
<dbReference type="GO" id="GO:0051539">
    <property type="term" value="F:4 iron, 4 sulfur cluster binding"/>
    <property type="evidence" value="ECO:0007669"/>
    <property type="project" value="UniProtKB-KW"/>
</dbReference>
<dbReference type="SUPFAM" id="SSF102114">
    <property type="entry name" value="Radical SAM enzymes"/>
    <property type="match status" value="1"/>
</dbReference>
<evidence type="ECO:0000256" key="7">
    <source>
        <dbReference type="ARBA" id="ARBA00023239"/>
    </source>
</evidence>
<accession>A0A0F9L1H5</accession>
<dbReference type="InterPro" id="IPR024924">
    <property type="entry name" value="7-CO-7-deazaguanine_synth-like"/>
</dbReference>
<dbReference type="InterPro" id="IPR007197">
    <property type="entry name" value="rSAM"/>
</dbReference>
<organism evidence="9">
    <name type="scientific">marine sediment metagenome</name>
    <dbReference type="NCBI Taxonomy" id="412755"/>
    <lineage>
        <taxon>unclassified sequences</taxon>
        <taxon>metagenomes</taxon>
        <taxon>ecological metagenomes</taxon>
    </lineage>
</organism>
<sequence>MDKIKPIFVDRPVRPQDYDGILDHLLLVSSIFFTMQGEGPFAGRRAVFIRLAGCNLGGKGVTGPGCPFCDTDFRLDYCLSMDFTKIINKVEDLYKGDEKRKLIVITGGEPMLQKNLSGFIRSCPSNFVLQIESNGTRLLTDLRRTGVTLVVSPKVPQTSVYDTGAKYGKLSDRVLERADALKFLVSADIDSPYHHVPMYAKAFQMTGKPVYVSPMAMYRKQPEGIASAWDNTVIDQRKTADNHQYTCDLVKHEGYIMSMQMHLFCGVE</sequence>
<keyword evidence="3" id="KW-0479">Metal-binding</keyword>
<protein>
    <recommendedName>
        <fullName evidence="8">Radical SAM core domain-containing protein</fullName>
    </recommendedName>
</protein>
<keyword evidence="4" id="KW-0460">Magnesium</keyword>
<keyword evidence="7" id="KW-0456">Lyase</keyword>
<dbReference type="HAMAP" id="MF_00917">
    <property type="entry name" value="QueE"/>
    <property type="match status" value="1"/>
</dbReference>
<evidence type="ECO:0000259" key="8">
    <source>
        <dbReference type="PROSITE" id="PS51918"/>
    </source>
</evidence>
<reference evidence="9" key="1">
    <citation type="journal article" date="2015" name="Nature">
        <title>Complex archaea that bridge the gap between prokaryotes and eukaryotes.</title>
        <authorList>
            <person name="Spang A."/>
            <person name="Saw J.H."/>
            <person name="Jorgensen S.L."/>
            <person name="Zaremba-Niedzwiedzka K."/>
            <person name="Martijn J."/>
            <person name="Lind A.E."/>
            <person name="van Eijk R."/>
            <person name="Schleper C."/>
            <person name="Guy L."/>
            <person name="Ettema T.J."/>
        </authorList>
    </citation>
    <scope>NUCLEOTIDE SEQUENCE</scope>
</reference>
<dbReference type="PANTHER" id="PTHR42836:SF1">
    <property type="entry name" value="7-CARBOXY-7-DEAZAGUANINE SYNTHASE"/>
    <property type="match status" value="1"/>
</dbReference>
<evidence type="ECO:0000256" key="3">
    <source>
        <dbReference type="ARBA" id="ARBA00022723"/>
    </source>
</evidence>
<evidence type="ECO:0000256" key="4">
    <source>
        <dbReference type="ARBA" id="ARBA00022842"/>
    </source>
</evidence>
<dbReference type="PANTHER" id="PTHR42836">
    <property type="entry name" value="7-CARBOXY-7-DEAZAGUANINE SYNTHASE"/>
    <property type="match status" value="1"/>
</dbReference>
<dbReference type="InterPro" id="IPR058240">
    <property type="entry name" value="rSAM_sf"/>
</dbReference>
<dbReference type="SFLD" id="SFLDS00029">
    <property type="entry name" value="Radical_SAM"/>
    <property type="match status" value="1"/>
</dbReference>
<evidence type="ECO:0000256" key="2">
    <source>
        <dbReference type="ARBA" id="ARBA00022691"/>
    </source>
</evidence>
<name>A0A0F9L1H5_9ZZZZ</name>
<evidence type="ECO:0000256" key="1">
    <source>
        <dbReference type="ARBA" id="ARBA00022485"/>
    </source>
</evidence>
<evidence type="ECO:0000313" key="9">
    <source>
        <dbReference type="EMBL" id="KKM88544.1"/>
    </source>
</evidence>
<dbReference type="AlphaFoldDB" id="A0A0F9L1H5"/>